<evidence type="ECO:0000256" key="2">
    <source>
        <dbReference type="PIRNR" id="PIRNR036893"/>
    </source>
</evidence>
<dbReference type="Pfam" id="PF08212">
    <property type="entry name" value="Lipocalin_2"/>
    <property type="match status" value="1"/>
</dbReference>
<dbReference type="Proteomes" id="UP001152321">
    <property type="component" value="Unassembled WGS sequence"/>
</dbReference>
<keyword evidence="5" id="KW-1185">Reference proteome</keyword>
<dbReference type="InterPro" id="IPR022271">
    <property type="entry name" value="Lipocalin_ApoD"/>
</dbReference>
<feature type="domain" description="Lipocalin/cytosolic fatty-acid binding" evidence="3">
    <location>
        <begin position="43"/>
        <end position="185"/>
    </location>
</feature>
<keyword evidence="2" id="KW-0732">Signal</keyword>
<organism evidence="4 5">
    <name type="scientific">Bdellovibrio svalbardensis</name>
    <dbReference type="NCBI Taxonomy" id="2972972"/>
    <lineage>
        <taxon>Bacteria</taxon>
        <taxon>Pseudomonadati</taxon>
        <taxon>Bdellovibrionota</taxon>
        <taxon>Bdellovibrionia</taxon>
        <taxon>Bdellovibrionales</taxon>
        <taxon>Pseudobdellovibrionaceae</taxon>
        <taxon>Bdellovibrio</taxon>
    </lineage>
</organism>
<dbReference type="Gene3D" id="2.40.128.20">
    <property type="match status" value="1"/>
</dbReference>
<accession>A0ABT6DMY6</accession>
<dbReference type="PIRSF" id="PIRSF036893">
    <property type="entry name" value="Lipocalin_ApoD"/>
    <property type="match status" value="1"/>
</dbReference>
<evidence type="ECO:0000259" key="3">
    <source>
        <dbReference type="Pfam" id="PF08212"/>
    </source>
</evidence>
<dbReference type="RefSeq" id="WP_277579618.1">
    <property type="nucleotide sequence ID" value="NZ_JANRMI010000006.1"/>
</dbReference>
<dbReference type="InterPro" id="IPR047202">
    <property type="entry name" value="Lipocalin_Blc-like_dom"/>
</dbReference>
<name>A0ABT6DMY6_9BACT</name>
<dbReference type="PANTHER" id="PTHR10612:SF34">
    <property type="entry name" value="APOLIPOPROTEIN D"/>
    <property type="match status" value="1"/>
</dbReference>
<sequence length="190" mass="22314">MFLRTQHFRLVVLGILSTVLLGACSTMESTTENKEPLHTVTHVDIPKFMGDWYVIANIPTFVEEGATNAIESYSWNEKEQRIDVDFRYNKLTPEGELKKYPQKAWIYDKKTNAEWRVQPWWPLKFAYLVIDLAPDYSYTVIGVPSRKYVWIMARNSTLDKAVYQQILARLENLGYDISKIQKVPQVWFKK</sequence>
<feature type="chain" id="PRO_5045016892" evidence="2">
    <location>
        <begin position="29"/>
        <end position="190"/>
    </location>
</feature>
<dbReference type="SUPFAM" id="SSF50814">
    <property type="entry name" value="Lipocalins"/>
    <property type="match status" value="1"/>
</dbReference>
<feature type="signal peptide" evidence="2">
    <location>
        <begin position="1"/>
        <end position="28"/>
    </location>
</feature>
<evidence type="ECO:0000256" key="1">
    <source>
        <dbReference type="ARBA" id="ARBA00006889"/>
    </source>
</evidence>
<gene>
    <name evidence="4" type="ORF">NWE73_17300</name>
</gene>
<dbReference type="PANTHER" id="PTHR10612">
    <property type="entry name" value="APOLIPOPROTEIN D"/>
    <property type="match status" value="1"/>
</dbReference>
<evidence type="ECO:0000313" key="4">
    <source>
        <dbReference type="EMBL" id="MDG0818143.1"/>
    </source>
</evidence>
<dbReference type="EMBL" id="JANRMI010000006">
    <property type="protein sequence ID" value="MDG0818143.1"/>
    <property type="molecule type" value="Genomic_DNA"/>
</dbReference>
<comment type="caution">
    <text evidence="4">The sequence shown here is derived from an EMBL/GenBank/DDBJ whole genome shotgun (WGS) entry which is preliminary data.</text>
</comment>
<evidence type="ECO:0000313" key="5">
    <source>
        <dbReference type="Proteomes" id="UP001152321"/>
    </source>
</evidence>
<dbReference type="PROSITE" id="PS51257">
    <property type="entry name" value="PROKAR_LIPOPROTEIN"/>
    <property type="match status" value="1"/>
</dbReference>
<reference evidence="4" key="1">
    <citation type="submission" date="2022-08" db="EMBL/GenBank/DDBJ databases">
        <title>Novel Bdellovibrio Species Isolated from Svalbard: Designation Bdellovibrio svalbardensis.</title>
        <authorList>
            <person name="Mitchell R.J."/>
            <person name="Choi S.Y."/>
        </authorList>
    </citation>
    <scope>NUCLEOTIDE SEQUENCE</scope>
    <source>
        <strain evidence="4">PAP01</strain>
    </source>
</reference>
<proteinExistence type="inferred from homology"/>
<dbReference type="InterPro" id="IPR012674">
    <property type="entry name" value="Calycin"/>
</dbReference>
<comment type="similarity">
    <text evidence="1 2">Belongs to the calycin superfamily. Lipocalin family.</text>
</comment>
<dbReference type="CDD" id="cd19438">
    <property type="entry name" value="lipocalin_Blc-like"/>
    <property type="match status" value="1"/>
</dbReference>
<protein>
    <submittedName>
        <fullName evidence="4">Lipocalin family protein</fullName>
    </submittedName>
</protein>
<dbReference type="InterPro" id="IPR000566">
    <property type="entry name" value="Lipocln_cytosolic_FA-bd_dom"/>
</dbReference>